<organism evidence="1 2">
    <name type="scientific">Candidatus Methanogaster sp</name>
    <dbReference type="NCBI Taxonomy" id="3386292"/>
    <lineage>
        <taxon>Archaea</taxon>
        <taxon>Methanobacteriati</taxon>
        <taxon>Methanobacteriota</taxon>
        <taxon>Stenosarchaea group</taxon>
        <taxon>Methanomicrobia</taxon>
        <taxon>Methanosarcinales</taxon>
        <taxon>ANME-2 cluster</taxon>
        <taxon>Candidatus Methanogasteraceae</taxon>
        <taxon>Candidatus Methanogaster</taxon>
    </lineage>
</organism>
<accession>A0AC61L4D2</accession>
<dbReference type="EMBL" id="PQXF01000006">
    <property type="protein sequence ID" value="PXF61345.1"/>
    <property type="molecule type" value="Genomic_DNA"/>
</dbReference>
<evidence type="ECO:0000313" key="2">
    <source>
        <dbReference type="Proteomes" id="UP000248329"/>
    </source>
</evidence>
<dbReference type="Proteomes" id="UP000248329">
    <property type="component" value="Unassembled WGS sequence"/>
</dbReference>
<comment type="caution">
    <text evidence="1">The sequence shown here is derived from an EMBL/GenBank/DDBJ whole genome shotgun (WGS) entry which is preliminary data.</text>
</comment>
<evidence type="ECO:0000313" key="1">
    <source>
        <dbReference type="EMBL" id="PXF61345.1"/>
    </source>
</evidence>
<reference evidence="1" key="1">
    <citation type="submission" date="2018-01" db="EMBL/GenBank/DDBJ databases">
        <authorList>
            <person name="Krukenberg V."/>
        </authorList>
    </citation>
    <scope>NUCLEOTIDE SEQUENCE</scope>
    <source>
        <strain evidence="1">E20ANME2</strain>
    </source>
</reference>
<name>A0AC61L4D2_9EURY</name>
<protein>
    <submittedName>
        <fullName evidence="1">Uncharacterized protein</fullName>
    </submittedName>
</protein>
<sequence length="151" mass="16363">MDNKIEYLHRTFMGLGAAIGELFGRSSQEQTNLFTSYIGTQIGKLLLEKGMVTRDTPVKELIGIIADELEFGGEYEIVEGADMVTLVIKECNVCPKKVGGLAFETTVCPVPGIVRGVIDVVKGTRGKGYAKLKPGDECKITECEMLGEITS</sequence>
<proteinExistence type="predicted"/>
<gene>
    <name evidence="1" type="ORF">C4B59_05185</name>
</gene>